<proteinExistence type="predicted"/>
<evidence type="ECO:0000313" key="4">
    <source>
        <dbReference type="EMBL" id="WLF52700.1"/>
    </source>
</evidence>
<dbReference type="SUPFAM" id="SSF51679">
    <property type="entry name" value="Bacterial luciferase-like"/>
    <property type="match status" value="1"/>
</dbReference>
<dbReference type="InterPro" id="IPR050564">
    <property type="entry name" value="F420-G6PD/mer"/>
</dbReference>
<accession>A0AAX3YTM6</accession>
<evidence type="ECO:0000313" key="3">
    <source>
        <dbReference type="EMBL" id="WLF52641.1"/>
    </source>
</evidence>
<organism evidence="3 5">
    <name type="scientific">Rhodococcus opacus</name>
    <name type="common">Nocardia opaca</name>
    <dbReference type="NCBI Taxonomy" id="37919"/>
    <lineage>
        <taxon>Bacteria</taxon>
        <taxon>Bacillati</taxon>
        <taxon>Actinomycetota</taxon>
        <taxon>Actinomycetes</taxon>
        <taxon>Mycobacteriales</taxon>
        <taxon>Nocardiaceae</taxon>
        <taxon>Rhodococcus</taxon>
    </lineage>
</organism>
<evidence type="ECO:0000259" key="2">
    <source>
        <dbReference type="Pfam" id="PF00296"/>
    </source>
</evidence>
<dbReference type="PANTHER" id="PTHR43244:SF1">
    <property type="entry name" value="5,10-METHYLENETETRAHYDROMETHANOPTERIN REDUCTASE"/>
    <property type="match status" value="1"/>
</dbReference>
<reference evidence="3" key="1">
    <citation type="submission" date="2023-07" db="EMBL/GenBank/DDBJ databases">
        <title>Genomic analysis of Rhodococcus opacus VOC-14 with glycol ethers degradation activity.</title>
        <authorList>
            <person name="Narkevich D.A."/>
            <person name="Hlushen A.M."/>
            <person name="Akhremchuk A.E."/>
            <person name="Sikolenko M.A."/>
            <person name="Valentovich L.N."/>
        </authorList>
    </citation>
    <scope>NUCLEOTIDE SEQUENCE</scope>
    <source>
        <strain evidence="3">VOC-14</strain>
        <plasmid evidence="3">pRho-VOC14-L</plasmid>
    </source>
</reference>
<keyword evidence="1" id="KW-0560">Oxidoreductase</keyword>
<feature type="domain" description="Luciferase-like" evidence="2">
    <location>
        <begin position="22"/>
        <end position="235"/>
    </location>
</feature>
<dbReference type="Pfam" id="PF00296">
    <property type="entry name" value="Bac_luciferase"/>
    <property type="match status" value="1"/>
</dbReference>
<dbReference type="PANTHER" id="PTHR43244">
    <property type="match status" value="1"/>
</dbReference>
<sequence length="301" mass="31933">MTVTNKPGTIAFPSKIGVFWNSEPWPIADAQIMAREIEALGYGSLFMPEGGGKDALVESAAFLGATERLVVGTGIANIHFRLPTAAESGARMLTALYPGRFVLGLGVSHAPVVEGSFGGAYRKPLSMMRTYLERMNSVPVELEPGSRPTRLLAALGPKMIGLSGELADGAHPYLVLPEQTRHTRAVLGDDPWIVTEQAVAIGGSAADQLRRAHSHLAPYSRMDNYRNSWLRQGFDDTDLVNGGSERLTRALVGMGSAEDAAASVTAHLDAGADHVVVQVAVDAPTDDPLPTLRTLAAALDL</sequence>
<dbReference type="InterPro" id="IPR019922">
    <property type="entry name" value="Lucif-like_OxRdatse_MSMEG_4141"/>
</dbReference>
<dbReference type="GO" id="GO:0016705">
    <property type="term" value="F:oxidoreductase activity, acting on paired donors, with incorporation or reduction of molecular oxygen"/>
    <property type="evidence" value="ECO:0007669"/>
    <property type="project" value="InterPro"/>
</dbReference>
<dbReference type="InterPro" id="IPR036661">
    <property type="entry name" value="Luciferase-like_sf"/>
</dbReference>
<dbReference type="EMBL" id="CP130956">
    <property type="protein sequence ID" value="WLF52641.1"/>
    <property type="molecule type" value="Genomic_DNA"/>
</dbReference>
<evidence type="ECO:0000256" key="1">
    <source>
        <dbReference type="ARBA" id="ARBA00023002"/>
    </source>
</evidence>
<dbReference type="InterPro" id="IPR011251">
    <property type="entry name" value="Luciferase-like_dom"/>
</dbReference>
<dbReference type="Proteomes" id="UP001231166">
    <property type="component" value="Plasmid pRho-VOC14-L"/>
</dbReference>
<dbReference type="Gene3D" id="3.20.20.30">
    <property type="entry name" value="Luciferase-like domain"/>
    <property type="match status" value="1"/>
</dbReference>
<keyword evidence="3" id="KW-0614">Plasmid</keyword>
<dbReference type="CDD" id="cd01097">
    <property type="entry name" value="Tetrahydromethanopterin_reductase"/>
    <property type="match status" value="1"/>
</dbReference>
<dbReference type="NCBIfam" id="TIGR03620">
    <property type="entry name" value="F420_MSMEG_4141"/>
    <property type="match status" value="1"/>
</dbReference>
<name>A0AAX3YTM6_RHOOP</name>
<geneLocation type="plasmid" evidence="3 5">
    <name>pRho-VOC14-L</name>
</geneLocation>
<evidence type="ECO:0000313" key="5">
    <source>
        <dbReference type="Proteomes" id="UP001231166"/>
    </source>
</evidence>
<dbReference type="AlphaFoldDB" id="A0AAX3YTM6"/>
<gene>
    <name evidence="3" type="ORF">Q5707_39605</name>
    <name evidence="4" type="ORF">Q5707_45390</name>
</gene>
<dbReference type="EMBL" id="CP130956">
    <property type="protein sequence ID" value="WLF52700.1"/>
    <property type="molecule type" value="Genomic_DNA"/>
</dbReference>
<protein>
    <submittedName>
        <fullName evidence="3">TIGR03620 family F420-dependent LLM class oxidoreductase</fullName>
    </submittedName>
</protein>